<feature type="transmembrane region" description="Helical" evidence="7">
    <location>
        <begin position="107"/>
        <end position="124"/>
    </location>
</feature>
<feature type="transmembrane region" description="Helical" evidence="7">
    <location>
        <begin position="366"/>
        <end position="388"/>
    </location>
</feature>
<feature type="transmembrane region" description="Helical" evidence="7">
    <location>
        <begin position="271"/>
        <end position="289"/>
    </location>
</feature>
<dbReference type="PRINTS" id="PR01437">
    <property type="entry name" value="NUOXDRDTASE4"/>
</dbReference>
<feature type="transmembrane region" description="Helical" evidence="7">
    <location>
        <begin position="68"/>
        <end position="95"/>
    </location>
</feature>
<dbReference type="Pfam" id="PF00361">
    <property type="entry name" value="Proton_antipo_M"/>
    <property type="match status" value="1"/>
</dbReference>
<gene>
    <name evidence="9" type="ORF">IPO85_01950</name>
</gene>
<dbReference type="GO" id="GO:0012505">
    <property type="term" value="C:endomembrane system"/>
    <property type="evidence" value="ECO:0007669"/>
    <property type="project" value="UniProtKB-SubCell"/>
</dbReference>
<feature type="transmembrane region" description="Helical" evidence="7">
    <location>
        <begin position="6"/>
        <end position="21"/>
    </location>
</feature>
<evidence type="ECO:0000256" key="2">
    <source>
        <dbReference type="ARBA" id="ARBA00009025"/>
    </source>
</evidence>
<dbReference type="NCBIfam" id="TIGR01972">
    <property type="entry name" value="NDH_I_M"/>
    <property type="match status" value="1"/>
</dbReference>
<feature type="transmembrane region" description="Helical" evidence="7">
    <location>
        <begin position="160"/>
        <end position="182"/>
    </location>
</feature>
<dbReference type="Proteomes" id="UP000808349">
    <property type="component" value="Unassembled WGS sequence"/>
</dbReference>
<dbReference type="EMBL" id="JADKFW010000004">
    <property type="protein sequence ID" value="MBK9716288.1"/>
    <property type="molecule type" value="Genomic_DNA"/>
</dbReference>
<keyword evidence="5 7" id="KW-0472">Membrane</keyword>
<protein>
    <submittedName>
        <fullName evidence="9">NADH-quinone oxidoreductase subunit M</fullName>
    </submittedName>
</protein>
<feature type="transmembrane region" description="Helical" evidence="7">
    <location>
        <begin position="28"/>
        <end position="48"/>
    </location>
</feature>
<evidence type="ECO:0000256" key="6">
    <source>
        <dbReference type="RuleBase" id="RU000320"/>
    </source>
</evidence>
<feature type="transmembrane region" description="Helical" evidence="7">
    <location>
        <begin position="446"/>
        <end position="466"/>
    </location>
</feature>
<evidence type="ECO:0000256" key="4">
    <source>
        <dbReference type="ARBA" id="ARBA00022989"/>
    </source>
</evidence>
<dbReference type="InterPro" id="IPR001750">
    <property type="entry name" value="ND/Mrp_TM"/>
</dbReference>
<evidence type="ECO:0000256" key="3">
    <source>
        <dbReference type="ARBA" id="ARBA00022692"/>
    </source>
</evidence>
<comment type="similarity">
    <text evidence="2">Belongs to the complex I subunit 4 family.</text>
</comment>
<feature type="transmembrane region" description="Helical" evidence="7">
    <location>
        <begin position="130"/>
        <end position="148"/>
    </location>
</feature>
<accession>A0A9D7S6T5</accession>
<dbReference type="GO" id="GO:0016020">
    <property type="term" value="C:membrane"/>
    <property type="evidence" value="ECO:0007669"/>
    <property type="project" value="UniProtKB-SubCell"/>
</dbReference>
<keyword evidence="4 7" id="KW-1133">Transmembrane helix</keyword>
<dbReference type="PANTHER" id="PTHR43507">
    <property type="entry name" value="NADH-UBIQUINONE OXIDOREDUCTASE CHAIN 4"/>
    <property type="match status" value="1"/>
</dbReference>
<evidence type="ECO:0000256" key="5">
    <source>
        <dbReference type="ARBA" id="ARBA00023136"/>
    </source>
</evidence>
<organism evidence="9 10">
    <name type="scientific">Candidatus Defluviibacterium haderslevense</name>
    <dbReference type="NCBI Taxonomy" id="2981993"/>
    <lineage>
        <taxon>Bacteria</taxon>
        <taxon>Pseudomonadati</taxon>
        <taxon>Bacteroidota</taxon>
        <taxon>Saprospiria</taxon>
        <taxon>Saprospirales</taxon>
        <taxon>Saprospiraceae</taxon>
        <taxon>Candidatus Defluviibacterium</taxon>
    </lineage>
</organism>
<dbReference type="AlphaFoldDB" id="A0A9D7S6T5"/>
<feature type="transmembrane region" description="Helical" evidence="7">
    <location>
        <begin position="296"/>
        <end position="313"/>
    </location>
</feature>
<feature type="domain" description="NADH:quinone oxidoreductase/Mrp antiporter transmembrane" evidence="8">
    <location>
        <begin position="124"/>
        <end position="408"/>
    </location>
</feature>
<feature type="transmembrane region" description="Helical" evidence="7">
    <location>
        <begin position="325"/>
        <end position="345"/>
    </location>
</feature>
<dbReference type="GO" id="GO:0042773">
    <property type="term" value="P:ATP synthesis coupled electron transport"/>
    <property type="evidence" value="ECO:0007669"/>
    <property type="project" value="InterPro"/>
</dbReference>
<dbReference type="GO" id="GO:0003954">
    <property type="term" value="F:NADH dehydrogenase activity"/>
    <property type="evidence" value="ECO:0007669"/>
    <property type="project" value="TreeGrafter"/>
</dbReference>
<evidence type="ECO:0000256" key="1">
    <source>
        <dbReference type="ARBA" id="ARBA00004127"/>
    </source>
</evidence>
<reference evidence="9 10" key="1">
    <citation type="submission" date="2020-10" db="EMBL/GenBank/DDBJ databases">
        <title>Connecting structure to function with the recovery of over 1000 high-quality activated sludge metagenome-assembled genomes encoding full-length rRNA genes using long-read sequencing.</title>
        <authorList>
            <person name="Singleton C.M."/>
            <person name="Petriglieri F."/>
            <person name="Kristensen J.M."/>
            <person name="Kirkegaard R.H."/>
            <person name="Michaelsen T.Y."/>
            <person name="Andersen M.H."/>
            <person name="Karst S.M."/>
            <person name="Dueholm M.S."/>
            <person name="Nielsen P.H."/>
            <person name="Albertsen M."/>
        </authorList>
    </citation>
    <scope>NUCLEOTIDE SEQUENCE [LARGE SCALE GENOMIC DNA]</scope>
    <source>
        <strain evidence="9">Ribe_18-Q3-R11-54_BAT3C.373</strain>
    </source>
</reference>
<evidence type="ECO:0000256" key="7">
    <source>
        <dbReference type="SAM" id="Phobius"/>
    </source>
</evidence>
<dbReference type="InterPro" id="IPR010227">
    <property type="entry name" value="NADH_Q_OxRdtase_chainM/4"/>
</dbReference>
<feature type="transmembrane region" description="Helical" evidence="7">
    <location>
        <begin position="240"/>
        <end position="259"/>
    </location>
</feature>
<feature type="transmembrane region" description="Helical" evidence="7">
    <location>
        <begin position="400"/>
        <end position="419"/>
    </location>
</feature>
<feature type="transmembrane region" description="Helical" evidence="7">
    <location>
        <begin position="202"/>
        <end position="220"/>
    </location>
</feature>
<comment type="caution">
    <text evidence="9">The sequence shown here is derived from an EMBL/GenBank/DDBJ whole genome shotgun (WGS) entry which is preliminary data.</text>
</comment>
<proteinExistence type="inferred from homology"/>
<comment type="subcellular location">
    <subcellularLocation>
        <location evidence="1">Endomembrane system</location>
        <topology evidence="1">Multi-pass membrane protein</topology>
    </subcellularLocation>
    <subcellularLocation>
        <location evidence="6">Membrane</location>
        <topology evidence="6">Multi-pass membrane protein</topology>
    </subcellularLocation>
</comment>
<dbReference type="InterPro" id="IPR003918">
    <property type="entry name" value="NADH_UbQ_OxRdtase"/>
</dbReference>
<sequence>MYSVLILILIPLISSILAFVSSKKWAGIIAVGASLISLFYFLILISGFNAMHEMTNNDSFKWIPGTSITFHVGMDASSIIMSLLTLLVIPLSLIATFTKKEEKKSSYYGLMLLTLSALLGFFSAQNPLTFYLFFEITLIPIYFIVLMYGGVERKKAVFEFFIYTVFGSLIMLGGLIFMHYKLGANQILDWSNLYYFTFDLNTQYWIFAALFIAFAIKSPLFPFHSWQVKLYSQADRQTMMVIAGILSKMGVYGLLRFNFVFPDALQQLSPYLIPLCIFGVIYGALIAWRQTDITKLLAYSSLSHLGLITAAILSNDITAQQGSLFQMFSHGLVAAALFFVADVLIQRTDEQSIMASSGLAKDNPRIAVYFFIIVLASIGLPMTSGFVGEFYMLWGMTKVNIWYGVLGGLTIILSAIYMLRFYQKSMFGEAIGNNKISLPLRLNEEYVFIIVVILVISLGVFPKTWIDLSKFAVSQFINVKSNQ</sequence>
<dbReference type="GO" id="GO:0008137">
    <property type="term" value="F:NADH dehydrogenase (ubiquinone) activity"/>
    <property type="evidence" value="ECO:0007669"/>
    <property type="project" value="InterPro"/>
</dbReference>
<dbReference type="GO" id="GO:0048039">
    <property type="term" value="F:ubiquinone binding"/>
    <property type="evidence" value="ECO:0007669"/>
    <property type="project" value="TreeGrafter"/>
</dbReference>
<dbReference type="PANTHER" id="PTHR43507:SF1">
    <property type="entry name" value="NADH-UBIQUINONE OXIDOREDUCTASE CHAIN 4"/>
    <property type="match status" value="1"/>
</dbReference>
<evidence type="ECO:0000259" key="8">
    <source>
        <dbReference type="Pfam" id="PF00361"/>
    </source>
</evidence>
<evidence type="ECO:0000313" key="9">
    <source>
        <dbReference type="EMBL" id="MBK9716288.1"/>
    </source>
</evidence>
<dbReference type="GO" id="GO:0015990">
    <property type="term" value="P:electron transport coupled proton transport"/>
    <property type="evidence" value="ECO:0007669"/>
    <property type="project" value="TreeGrafter"/>
</dbReference>
<evidence type="ECO:0000313" key="10">
    <source>
        <dbReference type="Proteomes" id="UP000808349"/>
    </source>
</evidence>
<keyword evidence="3 6" id="KW-0812">Transmembrane</keyword>
<name>A0A9D7S6T5_9BACT</name>